<dbReference type="SUPFAM" id="SSF46689">
    <property type="entry name" value="Homeodomain-like"/>
    <property type="match status" value="1"/>
</dbReference>
<dbReference type="GO" id="GO:0000976">
    <property type="term" value="F:transcription cis-regulatory region binding"/>
    <property type="evidence" value="ECO:0007669"/>
    <property type="project" value="TreeGrafter"/>
</dbReference>
<dbReference type="AlphaFoldDB" id="A0AAU7B2S8"/>
<evidence type="ECO:0000256" key="2">
    <source>
        <dbReference type="PROSITE-ProRule" id="PRU00335"/>
    </source>
</evidence>
<gene>
    <name evidence="4" type="ORF">DSM112329_04806</name>
</gene>
<sequence length="193" mass="21233">MSSSPDLSPRERLLGDLVEHLAAHGLADTSLRGLAAAVGSSHRMLSYHFGSRDGVLVAISRHVEQQQRDALAALQAEPNADPVKTMWEFWRRLADPALWPHERLFYELYARALRGDPGAEPFLDGVVTAWIEPAAKQLMQLGLTRAQARAEARLGLAVTRGLLLDLLATGDRRGVDAAMKRFIARYSGESRLA</sequence>
<dbReference type="PANTHER" id="PTHR30055:SF226">
    <property type="entry name" value="HTH-TYPE TRANSCRIPTIONAL REGULATOR PKSA"/>
    <property type="match status" value="1"/>
</dbReference>
<feature type="DNA-binding region" description="H-T-H motif" evidence="2">
    <location>
        <begin position="30"/>
        <end position="49"/>
    </location>
</feature>
<dbReference type="InterPro" id="IPR009057">
    <property type="entry name" value="Homeodomain-like_sf"/>
</dbReference>
<feature type="domain" description="HTH tetR-type" evidence="3">
    <location>
        <begin position="7"/>
        <end position="67"/>
    </location>
</feature>
<evidence type="ECO:0000256" key="1">
    <source>
        <dbReference type="ARBA" id="ARBA00023125"/>
    </source>
</evidence>
<dbReference type="KEGG" id="parq:DSM112329_04806"/>
<dbReference type="PANTHER" id="PTHR30055">
    <property type="entry name" value="HTH-TYPE TRANSCRIPTIONAL REGULATOR RUTR"/>
    <property type="match status" value="1"/>
</dbReference>
<organism evidence="4">
    <name type="scientific">Paraconexibacter sp. AEG42_29</name>
    <dbReference type="NCBI Taxonomy" id="2997339"/>
    <lineage>
        <taxon>Bacteria</taxon>
        <taxon>Bacillati</taxon>
        <taxon>Actinomycetota</taxon>
        <taxon>Thermoleophilia</taxon>
        <taxon>Solirubrobacterales</taxon>
        <taxon>Paraconexibacteraceae</taxon>
        <taxon>Paraconexibacter</taxon>
    </lineage>
</organism>
<keyword evidence="1 2" id="KW-0238">DNA-binding</keyword>
<name>A0AAU7B2S8_9ACTN</name>
<protein>
    <recommendedName>
        <fullName evidence="3">HTH tetR-type domain-containing protein</fullName>
    </recommendedName>
</protein>
<dbReference type="InterPro" id="IPR050109">
    <property type="entry name" value="HTH-type_TetR-like_transc_reg"/>
</dbReference>
<dbReference type="RefSeq" id="WP_354699099.1">
    <property type="nucleotide sequence ID" value="NZ_CP114014.1"/>
</dbReference>
<dbReference type="GO" id="GO:0003700">
    <property type="term" value="F:DNA-binding transcription factor activity"/>
    <property type="evidence" value="ECO:0007669"/>
    <property type="project" value="TreeGrafter"/>
</dbReference>
<evidence type="ECO:0000259" key="3">
    <source>
        <dbReference type="PROSITE" id="PS50977"/>
    </source>
</evidence>
<dbReference type="EMBL" id="CP114014">
    <property type="protein sequence ID" value="XAY07912.1"/>
    <property type="molecule type" value="Genomic_DNA"/>
</dbReference>
<dbReference type="PROSITE" id="PS50977">
    <property type="entry name" value="HTH_TETR_2"/>
    <property type="match status" value="1"/>
</dbReference>
<dbReference type="Pfam" id="PF00440">
    <property type="entry name" value="TetR_N"/>
    <property type="match status" value="1"/>
</dbReference>
<proteinExistence type="predicted"/>
<evidence type="ECO:0000313" key="4">
    <source>
        <dbReference type="EMBL" id="XAY07912.1"/>
    </source>
</evidence>
<accession>A0AAU7B2S8</accession>
<dbReference type="InterPro" id="IPR001647">
    <property type="entry name" value="HTH_TetR"/>
</dbReference>
<dbReference type="Gene3D" id="1.10.357.10">
    <property type="entry name" value="Tetracycline Repressor, domain 2"/>
    <property type="match status" value="1"/>
</dbReference>
<reference evidence="4" key="1">
    <citation type="submission" date="2022-12" db="EMBL/GenBank/DDBJ databases">
        <title>Paraconexibacter alkalitolerans sp. nov. and Baekduia alba sp. nov., isolated from soil and emended description of the genera Paraconexibacter (Chun et al., 2020) and Baekduia (An et al., 2020).</title>
        <authorList>
            <person name="Vieira S."/>
            <person name="Huber K.J."/>
            <person name="Geppert A."/>
            <person name="Wolf J."/>
            <person name="Neumann-Schaal M."/>
            <person name="Muesken M."/>
            <person name="Overmann J."/>
        </authorList>
    </citation>
    <scope>NUCLEOTIDE SEQUENCE</scope>
    <source>
        <strain evidence="4">AEG42_29</strain>
    </source>
</reference>